<gene>
    <name evidence="2" type="ORF">SAMEA4412665_01370</name>
</gene>
<evidence type="ECO:0000313" key="3">
    <source>
        <dbReference type="Proteomes" id="UP000215332"/>
    </source>
</evidence>
<dbReference type="Proteomes" id="UP000215332">
    <property type="component" value="Chromosome 1"/>
</dbReference>
<evidence type="ECO:0000256" key="1">
    <source>
        <dbReference type="SAM" id="Phobius"/>
    </source>
</evidence>
<name>A0A239WRD8_9ACTN</name>
<protein>
    <recommendedName>
        <fullName evidence="4">SNARE associated Golgi protein</fullName>
    </recommendedName>
</protein>
<feature type="transmembrane region" description="Helical" evidence="1">
    <location>
        <begin position="110"/>
        <end position="135"/>
    </location>
</feature>
<keyword evidence="1" id="KW-0812">Transmembrane</keyword>
<accession>A0A239WRD8</accession>
<keyword evidence="1" id="KW-1133">Transmembrane helix</keyword>
<feature type="transmembrane region" description="Helical" evidence="1">
    <location>
        <begin position="49"/>
        <end position="68"/>
    </location>
</feature>
<evidence type="ECO:0008006" key="4">
    <source>
        <dbReference type="Google" id="ProtNLM"/>
    </source>
</evidence>
<feature type="transmembrane region" description="Helical" evidence="1">
    <location>
        <begin position="9"/>
        <end position="29"/>
    </location>
</feature>
<reference evidence="2 3" key="1">
    <citation type="submission" date="2017-06" db="EMBL/GenBank/DDBJ databases">
        <authorList>
            <consortium name="Pathogen Informatics"/>
        </authorList>
    </citation>
    <scope>NUCLEOTIDE SEQUENCE [LARGE SCALE GENOMIC DNA]</scope>
    <source>
        <strain evidence="2 3">NCTC11865</strain>
    </source>
</reference>
<dbReference type="GeneID" id="85153916"/>
<dbReference type="RefSeq" id="WP_021105843.1">
    <property type="nucleotide sequence ID" value="NZ_AP026710.1"/>
</dbReference>
<keyword evidence="1" id="KW-0472">Membrane</keyword>
<dbReference type="EMBL" id="LT906441">
    <property type="protein sequence ID" value="SNV36493.1"/>
    <property type="molecule type" value="Genomic_DNA"/>
</dbReference>
<sequence>MSTWLTWRFWYEVLSSLGFGIASSLVPVLNSEIFIVGSLASGLLGPLEISIGLAIGHAIGKLIIFVGIRKGKDSRWFRHKEPKPVEPGSWRDKLRRWNVKAAHAVEHPKWGVAILMFSTITGVPPVYLTSIYAATTKMRTVPFMVTMVIGFFLRCYALALATVWGIDLFI</sequence>
<dbReference type="AlphaFoldDB" id="A0A239WRD8"/>
<proteinExistence type="predicted"/>
<dbReference type="eggNOG" id="COG1238">
    <property type="taxonomic scope" value="Bacteria"/>
</dbReference>
<dbReference type="KEGG" id="cgrn:4412665_01370"/>
<evidence type="ECO:0000313" key="2">
    <source>
        <dbReference type="EMBL" id="SNV36493.1"/>
    </source>
</evidence>
<organism evidence="2 3">
    <name type="scientific">Cutibacterium granulosum</name>
    <dbReference type="NCBI Taxonomy" id="33011"/>
    <lineage>
        <taxon>Bacteria</taxon>
        <taxon>Bacillati</taxon>
        <taxon>Actinomycetota</taxon>
        <taxon>Actinomycetes</taxon>
        <taxon>Propionibacteriales</taxon>
        <taxon>Propionibacteriaceae</taxon>
        <taxon>Cutibacterium</taxon>
    </lineage>
</organism>
<feature type="transmembrane region" description="Helical" evidence="1">
    <location>
        <begin position="141"/>
        <end position="166"/>
    </location>
</feature>